<sequence length="555" mass="64004">MQRLLIVFTVLLFLSSCKSPVVYEKQPTVYQTGDNKRWAEKNFNTTSWLTERGNTAQGIFWSRSPVKLIKNPVSQLGLHLESFGAFEVYWDGIFIGRNGQITQKDKPEIAGYSTGYFQIPDSLAHPGLHILALRTSQSYFNGVKRPIGIELNQFADLLKNPLIITSFMNLMAGAFLIASVYYFFLYLNSRRKEHSILIFAIICSLFFSLLITEYIKFYIAIPYTRFFVRLEIIGWLTFAIAMLVPLYFCIQFHFSKKKILLITLFIILITIYIVNYDHFDLTALWYSRVMWFAAVVIVLNAIIQKEKGGLIVLTGLLASAIVNDFLFYDFGLFISFTLIILCMLYLHALRARVIEDEFQSSLLLSSRLQLELIKKNIQPHFIRNTLTSLIDWVEESPKQGAEFIQALAGEFDIMNSISEAVLIPIRQEIELCKTHLTVMQFRKEIRYEWQESGIDETEYIPPALIHTILENGITHSIPIAEGLITFKLTYLCTATYKQYTFETNALNRQASEKREGGNGFRYIQARLTESYSDRWKFISEAIPGGWLTTIQIDNK</sequence>
<keyword evidence="1" id="KW-0472">Membrane</keyword>
<feature type="transmembrane region" description="Helical" evidence="1">
    <location>
        <begin position="285"/>
        <end position="303"/>
    </location>
</feature>
<gene>
    <name evidence="3" type="ORF">HDE68_004556</name>
</gene>
<dbReference type="PANTHER" id="PTHR34220:SF7">
    <property type="entry name" value="SENSOR HISTIDINE KINASE YPDA"/>
    <property type="match status" value="1"/>
</dbReference>
<feature type="transmembrane region" description="Helical" evidence="1">
    <location>
        <begin position="232"/>
        <end position="250"/>
    </location>
</feature>
<dbReference type="AlphaFoldDB" id="A0A7W8ZR16"/>
<keyword evidence="1" id="KW-1133">Transmembrane helix</keyword>
<keyword evidence="1" id="KW-0812">Transmembrane</keyword>
<dbReference type="EMBL" id="JACHCE010000009">
    <property type="protein sequence ID" value="MBB5638624.1"/>
    <property type="molecule type" value="Genomic_DNA"/>
</dbReference>
<evidence type="ECO:0000313" key="3">
    <source>
        <dbReference type="EMBL" id="MBB5638624.1"/>
    </source>
</evidence>
<comment type="caution">
    <text evidence="3">The sequence shown here is derived from an EMBL/GenBank/DDBJ whole genome shotgun (WGS) entry which is preliminary data.</text>
</comment>
<protein>
    <recommendedName>
        <fullName evidence="2">Signal transduction histidine kinase internal region domain-containing protein</fullName>
    </recommendedName>
</protein>
<feature type="transmembrane region" description="Helical" evidence="1">
    <location>
        <begin position="196"/>
        <end position="220"/>
    </location>
</feature>
<dbReference type="RefSeq" id="WP_183884434.1">
    <property type="nucleotide sequence ID" value="NZ_JACHCE010000009.1"/>
</dbReference>
<proteinExistence type="predicted"/>
<dbReference type="PROSITE" id="PS51257">
    <property type="entry name" value="PROKAR_LIPOPROTEIN"/>
    <property type="match status" value="1"/>
</dbReference>
<feature type="domain" description="Signal transduction histidine kinase internal region" evidence="2">
    <location>
        <begin position="369"/>
        <end position="444"/>
    </location>
</feature>
<accession>A0A7W8ZR16</accession>
<feature type="transmembrane region" description="Helical" evidence="1">
    <location>
        <begin position="162"/>
        <end position="184"/>
    </location>
</feature>
<feature type="transmembrane region" description="Helical" evidence="1">
    <location>
        <begin position="310"/>
        <end position="326"/>
    </location>
</feature>
<feature type="transmembrane region" description="Helical" evidence="1">
    <location>
        <begin position="259"/>
        <end position="279"/>
    </location>
</feature>
<organism evidence="3 4">
    <name type="scientific">Pedobacter cryoconitis</name>
    <dbReference type="NCBI Taxonomy" id="188932"/>
    <lineage>
        <taxon>Bacteria</taxon>
        <taxon>Pseudomonadati</taxon>
        <taxon>Bacteroidota</taxon>
        <taxon>Sphingobacteriia</taxon>
        <taxon>Sphingobacteriales</taxon>
        <taxon>Sphingobacteriaceae</taxon>
        <taxon>Pedobacter</taxon>
    </lineage>
</organism>
<dbReference type="Proteomes" id="UP000537204">
    <property type="component" value="Unassembled WGS sequence"/>
</dbReference>
<dbReference type="InterPro" id="IPR050640">
    <property type="entry name" value="Bact_2-comp_sensor_kinase"/>
</dbReference>
<dbReference type="InterPro" id="IPR010559">
    <property type="entry name" value="Sig_transdc_His_kin_internal"/>
</dbReference>
<dbReference type="PANTHER" id="PTHR34220">
    <property type="entry name" value="SENSOR HISTIDINE KINASE YPDA"/>
    <property type="match status" value="1"/>
</dbReference>
<dbReference type="Pfam" id="PF06580">
    <property type="entry name" value="His_kinase"/>
    <property type="match status" value="1"/>
</dbReference>
<dbReference type="GO" id="GO:0016020">
    <property type="term" value="C:membrane"/>
    <property type="evidence" value="ECO:0007669"/>
    <property type="project" value="InterPro"/>
</dbReference>
<evidence type="ECO:0000313" key="4">
    <source>
        <dbReference type="Proteomes" id="UP000537204"/>
    </source>
</evidence>
<evidence type="ECO:0000256" key="1">
    <source>
        <dbReference type="SAM" id="Phobius"/>
    </source>
</evidence>
<feature type="transmembrane region" description="Helical" evidence="1">
    <location>
        <begin position="332"/>
        <end position="349"/>
    </location>
</feature>
<evidence type="ECO:0000259" key="2">
    <source>
        <dbReference type="Pfam" id="PF06580"/>
    </source>
</evidence>
<name>A0A7W8ZR16_9SPHI</name>
<reference evidence="3 4" key="1">
    <citation type="submission" date="2020-08" db="EMBL/GenBank/DDBJ databases">
        <title>Genomic Encyclopedia of Type Strains, Phase IV (KMG-V): Genome sequencing to study the core and pangenomes of soil and plant-associated prokaryotes.</title>
        <authorList>
            <person name="Whitman W."/>
        </authorList>
    </citation>
    <scope>NUCLEOTIDE SEQUENCE [LARGE SCALE GENOMIC DNA]</scope>
    <source>
        <strain evidence="3 4">S3M1</strain>
    </source>
</reference>
<dbReference type="GO" id="GO:0000155">
    <property type="term" value="F:phosphorelay sensor kinase activity"/>
    <property type="evidence" value="ECO:0007669"/>
    <property type="project" value="InterPro"/>
</dbReference>